<dbReference type="GO" id="GO:0004693">
    <property type="term" value="F:cyclin-dependent protein serine/threonine kinase activity"/>
    <property type="evidence" value="ECO:0007669"/>
    <property type="project" value="UniProtKB-EC"/>
</dbReference>
<dbReference type="GO" id="GO:0005524">
    <property type="term" value="F:ATP binding"/>
    <property type="evidence" value="ECO:0007669"/>
    <property type="project" value="UniProtKB-KW"/>
</dbReference>
<protein>
    <submittedName>
        <fullName evidence="12">(raccoon dog) hypothetical protein</fullName>
    </submittedName>
</protein>
<reference evidence="12" key="1">
    <citation type="submission" date="2020-12" db="EMBL/GenBank/DDBJ databases">
        <authorList>
            <consortium name="Molecular Ecology Group"/>
        </authorList>
    </citation>
    <scope>NUCLEOTIDE SEQUENCE</scope>
    <source>
        <strain evidence="12">TBG_1078</strain>
    </source>
</reference>
<gene>
    <name evidence="12" type="ORF">NYPRO_LOCUS21453</name>
</gene>
<evidence type="ECO:0000256" key="4">
    <source>
        <dbReference type="ARBA" id="ARBA00022679"/>
    </source>
</evidence>
<keyword evidence="5" id="KW-0547">Nucleotide-binding</keyword>
<evidence type="ECO:0000256" key="6">
    <source>
        <dbReference type="ARBA" id="ARBA00022777"/>
    </source>
</evidence>
<dbReference type="PANTHER" id="PTHR24056">
    <property type="entry name" value="CELL DIVISION PROTEIN KINASE"/>
    <property type="match status" value="1"/>
</dbReference>
<dbReference type="AlphaFoldDB" id="A0A811ZJ23"/>
<comment type="catalytic activity">
    <reaction evidence="9">
        <text>L-threonyl-[protein] + ATP = O-phospho-L-threonyl-[protein] + ADP + H(+)</text>
        <dbReference type="Rhea" id="RHEA:46608"/>
        <dbReference type="Rhea" id="RHEA-COMP:11060"/>
        <dbReference type="Rhea" id="RHEA-COMP:11605"/>
        <dbReference type="ChEBI" id="CHEBI:15378"/>
        <dbReference type="ChEBI" id="CHEBI:30013"/>
        <dbReference type="ChEBI" id="CHEBI:30616"/>
        <dbReference type="ChEBI" id="CHEBI:61977"/>
        <dbReference type="ChEBI" id="CHEBI:456216"/>
        <dbReference type="EC" id="2.7.11.22"/>
    </reaction>
</comment>
<organism evidence="12 13">
    <name type="scientific">Nyctereutes procyonoides</name>
    <name type="common">Raccoon dog</name>
    <name type="synonym">Canis procyonoides</name>
    <dbReference type="NCBI Taxonomy" id="34880"/>
    <lineage>
        <taxon>Eukaryota</taxon>
        <taxon>Metazoa</taxon>
        <taxon>Chordata</taxon>
        <taxon>Craniata</taxon>
        <taxon>Vertebrata</taxon>
        <taxon>Euteleostomi</taxon>
        <taxon>Mammalia</taxon>
        <taxon>Eutheria</taxon>
        <taxon>Laurasiatheria</taxon>
        <taxon>Carnivora</taxon>
        <taxon>Caniformia</taxon>
        <taxon>Canidae</taxon>
        <taxon>Nyctereutes</taxon>
    </lineage>
</organism>
<evidence type="ECO:0000313" key="13">
    <source>
        <dbReference type="Proteomes" id="UP000645828"/>
    </source>
</evidence>
<keyword evidence="2" id="KW-0723">Serine/threonine-protein kinase</keyword>
<keyword evidence="3" id="KW-0597">Phosphoprotein</keyword>
<evidence type="ECO:0000256" key="3">
    <source>
        <dbReference type="ARBA" id="ARBA00022553"/>
    </source>
</evidence>
<keyword evidence="13" id="KW-1185">Reference proteome</keyword>
<dbReference type="InterPro" id="IPR050108">
    <property type="entry name" value="CDK"/>
</dbReference>
<comment type="subcellular location">
    <subcellularLocation>
        <location evidence="1">Nucleus</location>
    </subcellularLocation>
</comment>
<dbReference type="Proteomes" id="UP000645828">
    <property type="component" value="Unassembled WGS sequence"/>
</dbReference>
<comment type="catalytic activity">
    <reaction evidence="10">
        <text>L-seryl-[protein] + ATP = O-phospho-L-seryl-[protein] + ADP + H(+)</text>
        <dbReference type="Rhea" id="RHEA:17989"/>
        <dbReference type="Rhea" id="RHEA-COMP:9863"/>
        <dbReference type="Rhea" id="RHEA-COMP:11604"/>
        <dbReference type="ChEBI" id="CHEBI:15378"/>
        <dbReference type="ChEBI" id="CHEBI:29999"/>
        <dbReference type="ChEBI" id="CHEBI:30616"/>
        <dbReference type="ChEBI" id="CHEBI:83421"/>
        <dbReference type="ChEBI" id="CHEBI:456216"/>
        <dbReference type="EC" id="2.7.11.22"/>
    </reaction>
</comment>
<evidence type="ECO:0000256" key="10">
    <source>
        <dbReference type="ARBA" id="ARBA00048367"/>
    </source>
</evidence>
<dbReference type="SUPFAM" id="SSF56112">
    <property type="entry name" value="Protein kinase-like (PK-like)"/>
    <property type="match status" value="1"/>
</dbReference>
<keyword evidence="7" id="KW-0067">ATP-binding</keyword>
<proteinExistence type="predicted"/>
<dbReference type="GO" id="GO:0000086">
    <property type="term" value="P:G2/M transition of mitotic cell cycle"/>
    <property type="evidence" value="ECO:0007669"/>
    <property type="project" value="TreeGrafter"/>
</dbReference>
<evidence type="ECO:0000256" key="5">
    <source>
        <dbReference type="ARBA" id="ARBA00022741"/>
    </source>
</evidence>
<comment type="caution">
    <text evidence="12">The sequence shown here is derived from an EMBL/GenBank/DDBJ whole genome shotgun (WGS) entry which is preliminary data.</text>
</comment>
<evidence type="ECO:0000256" key="8">
    <source>
        <dbReference type="ARBA" id="ARBA00023242"/>
    </source>
</evidence>
<dbReference type="PANTHER" id="PTHR24056:SF334">
    <property type="entry name" value="CYCLIN-DEPENDENT KINASE 1"/>
    <property type="match status" value="1"/>
</dbReference>
<evidence type="ECO:0000256" key="9">
    <source>
        <dbReference type="ARBA" id="ARBA00047811"/>
    </source>
</evidence>
<dbReference type="GO" id="GO:0005634">
    <property type="term" value="C:nucleus"/>
    <property type="evidence" value="ECO:0007669"/>
    <property type="project" value="UniProtKB-SubCell"/>
</dbReference>
<evidence type="ECO:0000256" key="11">
    <source>
        <dbReference type="ARBA" id="ARBA00049280"/>
    </source>
</evidence>
<sequence>MKKMRLENKEEDVLSTTIQEISLLKELCHSNIVSLQGILGNNLDSIPPGQFVDSSVNTYSCQIRQRDVVLSLWKSSSQRLKISRSINNKGTTKLAALDLAKDFGISNRVYIISNNTPAWICRSIAGPLICGDSEIDQFFRILGALDTPNNEVVPFPKWKPGSLTSHVKNLVDNGLDLLSKMSAHWQVNPTKQVSCKITLNHPYFSDLDNQIEKM</sequence>
<comment type="catalytic activity">
    <reaction evidence="11">
        <text>[DNA-directed RNA polymerase] + ATP = phospho-[DNA-directed RNA polymerase] + ADP + H(+)</text>
        <dbReference type="Rhea" id="RHEA:10216"/>
        <dbReference type="Rhea" id="RHEA-COMP:11321"/>
        <dbReference type="Rhea" id="RHEA-COMP:11322"/>
        <dbReference type="ChEBI" id="CHEBI:15378"/>
        <dbReference type="ChEBI" id="CHEBI:30616"/>
        <dbReference type="ChEBI" id="CHEBI:43176"/>
        <dbReference type="ChEBI" id="CHEBI:68546"/>
        <dbReference type="ChEBI" id="CHEBI:456216"/>
        <dbReference type="EC" id="2.7.11.23"/>
    </reaction>
</comment>
<keyword evidence="6" id="KW-0418">Kinase</keyword>
<keyword evidence="8" id="KW-0539">Nucleus</keyword>
<dbReference type="InterPro" id="IPR011009">
    <property type="entry name" value="Kinase-like_dom_sf"/>
</dbReference>
<dbReference type="GO" id="GO:0007095">
    <property type="term" value="P:mitotic G2 DNA damage checkpoint signaling"/>
    <property type="evidence" value="ECO:0007669"/>
    <property type="project" value="TreeGrafter"/>
</dbReference>
<evidence type="ECO:0000256" key="2">
    <source>
        <dbReference type="ARBA" id="ARBA00022527"/>
    </source>
</evidence>
<dbReference type="GO" id="GO:0008353">
    <property type="term" value="F:RNA polymerase II CTD heptapeptide repeat kinase activity"/>
    <property type="evidence" value="ECO:0007669"/>
    <property type="project" value="UniProtKB-EC"/>
</dbReference>
<evidence type="ECO:0000256" key="7">
    <source>
        <dbReference type="ARBA" id="ARBA00022840"/>
    </source>
</evidence>
<evidence type="ECO:0000313" key="12">
    <source>
        <dbReference type="EMBL" id="CAD7688660.1"/>
    </source>
</evidence>
<dbReference type="EMBL" id="CAJHUB010000768">
    <property type="protein sequence ID" value="CAD7688660.1"/>
    <property type="molecule type" value="Genomic_DNA"/>
</dbReference>
<keyword evidence="4" id="KW-0808">Transferase</keyword>
<name>A0A811ZJ23_NYCPR</name>
<evidence type="ECO:0000256" key="1">
    <source>
        <dbReference type="ARBA" id="ARBA00004123"/>
    </source>
</evidence>
<accession>A0A811ZJ23</accession>
<dbReference type="Gene3D" id="3.30.200.20">
    <property type="entry name" value="Phosphorylase Kinase, domain 1"/>
    <property type="match status" value="1"/>
</dbReference>
<dbReference type="Gene3D" id="1.10.510.10">
    <property type="entry name" value="Transferase(Phosphotransferase) domain 1"/>
    <property type="match status" value="1"/>
</dbReference>